<evidence type="ECO:0000259" key="2">
    <source>
        <dbReference type="PROSITE" id="PS50811"/>
    </source>
</evidence>
<feature type="region of interest" description="Disordered" evidence="1">
    <location>
        <begin position="61"/>
        <end position="82"/>
    </location>
</feature>
<organism evidence="3">
    <name type="scientific">Pinus lambertiana</name>
    <name type="common">Sugar pine</name>
    <dbReference type="NCBI Taxonomy" id="3343"/>
    <lineage>
        <taxon>Eukaryota</taxon>
        <taxon>Viridiplantae</taxon>
        <taxon>Streptophyta</taxon>
        <taxon>Embryophyta</taxon>
        <taxon>Tracheophyta</taxon>
        <taxon>Spermatophyta</taxon>
        <taxon>Pinopsida</taxon>
        <taxon>Pinidae</taxon>
        <taxon>Conifers I</taxon>
        <taxon>Pinales</taxon>
        <taxon>Pinaceae</taxon>
        <taxon>Pinus</taxon>
        <taxon>Pinus subgen. Strobus</taxon>
    </lineage>
</organism>
<accession>H9MA99</accession>
<evidence type="ECO:0000256" key="1">
    <source>
        <dbReference type="SAM" id="MobiDB-lite"/>
    </source>
</evidence>
<feature type="compositionally biased region" description="Polar residues" evidence="1">
    <location>
        <begin position="33"/>
        <end position="44"/>
    </location>
</feature>
<name>H9MA99_PINLA</name>
<gene>
    <name evidence="3" type="ORF">0_17753_01</name>
</gene>
<feature type="region of interest" description="Disordered" evidence="1">
    <location>
        <begin position="1"/>
        <end position="44"/>
    </location>
</feature>
<dbReference type="GO" id="GO:0043565">
    <property type="term" value="F:sequence-specific DNA binding"/>
    <property type="evidence" value="ECO:0007669"/>
    <property type="project" value="InterPro"/>
</dbReference>
<feature type="domain" description="WRKY" evidence="2">
    <location>
        <begin position="1"/>
        <end position="16"/>
    </location>
</feature>
<dbReference type="GO" id="GO:0003700">
    <property type="term" value="F:DNA-binding transcription factor activity"/>
    <property type="evidence" value="ECO:0007669"/>
    <property type="project" value="InterPro"/>
</dbReference>
<dbReference type="EMBL" id="JQ262249">
    <property type="protein sequence ID" value="AEW08045.1"/>
    <property type="molecule type" value="Genomic_DNA"/>
</dbReference>
<proteinExistence type="predicted"/>
<sequence>KAVITTYEGKHNHDVPAARNSSHDSAGPGSQFHAGNNAVTSSSLRKPSAISLLEQQAGKCTSSSGWTLESRTEGQDINSQGVKGAIPLRTVRPKEEPDTTSIPTGLYHNVGQ</sequence>
<feature type="region of interest" description="Disordered" evidence="1">
    <location>
        <begin position="93"/>
        <end position="112"/>
    </location>
</feature>
<feature type="non-terminal residue" evidence="3">
    <location>
        <position position="1"/>
    </location>
</feature>
<feature type="compositionally biased region" description="Polar residues" evidence="1">
    <location>
        <begin position="61"/>
        <end position="81"/>
    </location>
</feature>
<protein>
    <recommendedName>
        <fullName evidence="2">WRKY domain-containing protein</fullName>
    </recommendedName>
</protein>
<dbReference type="PROSITE" id="PS50811">
    <property type="entry name" value="WRKY"/>
    <property type="match status" value="1"/>
</dbReference>
<evidence type="ECO:0000313" key="3">
    <source>
        <dbReference type="EMBL" id="AEW08045.1"/>
    </source>
</evidence>
<dbReference type="AlphaFoldDB" id="H9MA99"/>
<reference evidence="3" key="1">
    <citation type="submission" date="2011-12" db="EMBL/GenBank/DDBJ databases">
        <title>Nucleotide Diversity and Divergence in the Loblolly Pine Gene Space.</title>
        <authorList>
            <person name="Neale D.B."/>
            <person name="Wegrzyn J.L."/>
            <person name="Lee J.M."/>
            <person name="Eckert A.J."/>
            <person name="Liechty J.D."/>
            <person name="Stevens K.A."/>
            <person name="Langley C.H."/>
        </authorList>
    </citation>
    <scope>NUCLEOTIDE SEQUENCE</scope>
    <source>
        <strain evidence="3">4823</strain>
        <tissue evidence="3">Megagametophyte</tissue>
    </source>
</reference>
<dbReference type="InterPro" id="IPR003657">
    <property type="entry name" value="WRKY_dom"/>
</dbReference>